<dbReference type="KEGG" id="smag:AN936_13875"/>
<dbReference type="PANTHER" id="PTHR36116">
    <property type="entry name" value="UPF0060 MEMBRANE PROTEIN YNFA"/>
    <property type="match status" value="1"/>
</dbReference>
<proteinExistence type="inferred from homology"/>
<evidence type="ECO:0000256" key="2">
    <source>
        <dbReference type="ARBA" id="ARBA00022692"/>
    </source>
</evidence>
<gene>
    <name evidence="6" type="ORF">AN936_13875</name>
</gene>
<dbReference type="Proteomes" id="UP000058074">
    <property type="component" value="Chromosome"/>
</dbReference>
<accession>A0A0N7GSR0</accession>
<sequence>MHNPLFFPPRRRHGARMTALAYIGAALAEIAGCFAFWAWLRLDKSVWWIVPGMASLALFAWLLTLVDSDRAGRTYAAYGGVYIVSALLWLWAVEGTKPDRWDLIGAVICLGGAAIILFGPRGAAA</sequence>
<dbReference type="SUPFAM" id="SSF103481">
    <property type="entry name" value="Multidrug resistance efflux transporter EmrE"/>
    <property type="match status" value="1"/>
</dbReference>
<reference evidence="6 7" key="1">
    <citation type="journal article" date="2015" name="Genome Announc.">
        <title>Complete Genome Sequence of Polypropylene Glycol- and Polyethylene Glycol-Degrading Sphingopyxis macrogoltabida Strain EY-1.</title>
        <authorList>
            <person name="Ohtsubo Y."/>
            <person name="Nagata Y."/>
            <person name="Numata M."/>
            <person name="Tsuchikane K."/>
            <person name="Hosoyama A."/>
            <person name="Yamazoe A."/>
            <person name="Tsuda M."/>
            <person name="Fujita N."/>
            <person name="Kawai F."/>
        </authorList>
    </citation>
    <scope>NUCLEOTIDE SEQUENCE [LARGE SCALE GENOMIC DNA]</scope>
    <source>
        <strain evidence="6 7">EY-1</strain>
    </source>
</reference>
<name>A0A0N7GSR0_SPHMC</name>
<comment type="similarity">
    <text evidence="5">Belongs to the UPF0060 family.</text>
</comment>
<dbReference type="NCBIfam" id="NF002586">
    <property type="entry name" value="PRK02237.1"/>
    <property type="match status" value="1"/>
</dbReference>
<keyword evidence="4 5" id="KW-0472">Membrane</keyword>
<feature type="transmembrane region" description="Helical" evidence="5">
    <location>
        <begin position="20"/>
        <end position="40"/>
    </location>
</feature>
<evidence type="ECO:0000256" key="5">
    <source>
        <dbReference type="HAMAP-Rule" id="MF_00010"/>
    </source>
</evidence>
<evidence type="ECO:0000256" key="1">
    <source>
        <dbReference type="ARBA" id="ARBA00022475"/>
    </source>
</evidence>
<dbReference type="Pfam" id="PF02694">
    <property type="entry name" value="UPF0060"/>
    <property type="match status" value="1"/>
</dbReference>
<protein>
    <submittedName>
        <fullName evidence="6">Uncharacterized protein</fullName>
    </submittedName>
</protein>
<keyword evidence="2 5" id="KW-0812">Transmembrane</keyword>
<evidence type="ECO:0000313" key="6">
    <source>
        <dbReference type="EMBL" id="ALH81411.1"/>
    </source>
</evidence>
<comment type="subcellular location">
    <subcellularLocation>
        <location evidence="5">Cell membrane</location>
        <topology evidence="5">Multi-pass membrane protein</topology>
    </subcellularLocation>
</comment>
<evidence type="ECO:0000256" key="4">
    <source>
        <dbReference type="ARBA" id="ARBA00023136"/>
    </source>
</evidence>
<feature type="transmembrane region" description="Helical" evidence="5">
    <location>
        <begin position="75"/>
        <end position="92"/>
    </location>
</feature>
<keyword evidence="3 5" id="KW-1133">Transmembrane helix</keyword>
<dbReference type="PATRIC" id="fig|33050.5.peg.2871"/>
<dbReference type="InterPro" id="IPR037185">
    <property type="entry name" value="EmrE-like"/>
</dbReference>
<evidence type="ECO:0000256" key="3">
    <source>
        <dbReference type="ARBA" id="ARBA00022989"/>
    </source>
</evidence>
<dbReference type="InterPro" id="IPR003844">
    <property type="entry name" value="UPF0060"/>
</dbReference>
<organism evidence="6 7">
    <name type="scientific">Sphingopyxis macrogoltabida</name>
    <name type="common">Sphingomonas macrogoltabidus</name>
    <dbReference type="NCBI Taxonomy" id="33050"/>
    <lineage>
        <taxon>Bacteria</taxon>
        <taxon>Pseudomonadati</taxon>
        <taxon>Pseudomonadota</taxon>
        <taxon>Alphaproteobacteria</taxon>
        <taxon>Sphingomonadales</taxon>
        <taxon>Sphingomonadaceae</taxon>
        <taxon>Sphingopyxis</taxon>
    </lineage>
</organism>
<dbReference type="EMBL" id="CP012700">
    <property type="protein sequence ID" value="ALH81411.1"/>
    <property type="molecule type" value="Genomic_DNA"/>
</dbReference>
<dbReference type="PANTHER" id="PTHR36116:SF1">
    <property type="entry name" value="UPF0060 MEMBRANE PROTEIN YNFA"/>
    <property type="match status" value="1"/>
</dbReference>
<dbReference type="HAMAP" id="MF_00010">
    <property type="entry name" value="UPF0060"/>
    <property type="match status" value="1"/>
</dbReference>
<evidence type="ECO:0000313" key="7">
    <source>
        <dbReference type="Proteomes" id="UP000058074"/>
    </source>
</evidence>
<feature type="transmembrane region" description="Helical" evidence="5">
    <location>
        <begin position="46"/>
        <end position="63"/>
    </location>
</feature>
<dbReference type="GO" id="GO:0005886">
    <property type="term" value="C:plasma membrane"/>
    <property type="evidence" value="ECO:0007669"/>
    <property type="project" value="UniProtKB-SubCell"/>
</dbReference>
<keyword evidence="1 5" id="KW-1003">Cell membrane</keyword>
<feature type="transmembrane region" description="Helical" evidence="5">
    <location>
        <begin position="104"/>
        <end position="124"/>
    </location>
</feature>
<dbReference type="AlphaFoldDB" id="A0A0N7GSR0"/>